<dbReference type="Proteomes" id="UP000002654">
    <property type="component" value="Chromosome"/>
</dbReference>
<dbReference type="PATRIC" id="fig|768679.9.peg.1001"/>
<sequence length="143" mass="16333">MIIISSENVDQVLWRLRELQKVIEATPTLLGRQRQIGQYLIQLGSMGHLYAAFNEIMEIVVAATDMAQKLDLKDYSIVIEPNRAYITPERLPELFPPLPKIKPSESVKEPEVEINKLGCKEVTPEFIKFCVKNIEIAYFIGSE</sequence>
<dbReference type="OrthoDB" id="24817at2157"/>
<reference evidence="1 2" key="1">
    <citation type="journal article" date="2011" name="PLoS ONE">
        <title>The complete genome sequence of Thermoproteus tenax: a physiologically versatile member of the Crenarchaeota.</title>
        <authorList>
            <person name="Siebers B."/>
            <person name="Zaparty M."/>
            <person name="Raddatz G."/>
            <person name="Tjaden B."/>
            <person name="Albers S.V."/>
            <person name="Bell S.D."/>
            <person name="Blombach F."/>
            <person name="Kletzin A."/>
            <person name="Kyrpides N."/>
            <person name="Lanz C."/>
            <person name="Plagens A."/>
            <person name="Rampp M."/>
            <person name="Rosinus A."/>
            <person name="von Jan M."/>
            <person name="Makarova K.S."/>
            <person name="Klenk H.P."/>
            <person name="Schuster S.C."/>
            <person name="Hensel R."/>
        </authorList>
    </citation>
    <scope>NUCLEOTIDE SEQUENCE [LARGE SCALE GENOMIC DNA]</scope>
    <source>
        <strain evidence="2">ATCC 35583 / DSM 2078 / JCM 9277 / NBRC 100435 / Kra 1</strain>
    </source>
</reference>
<keyword evidence="2" id="KW-1185">Reference proteome</keyword>
<dbReference type="GeneID" id="11261880"/>
<dbReference type="KEGG" id="ttn:TTX_0990"/>
<organism evidence="1 2">
    <name type="scientific">Thermoproteus tenax (strain ATCC 35583 / DSM 2078 / JCM 9277 / NBRC 100435 / Kra 1)</name>
    <dbReference type="NCBI Taxonomy" id="768679"/>
    <lineage>
        <taxon>Archaea</taxon>
        <taxon>Thermoproteota</taxon>
        <taxon>Thermoprotei</taxon>
        <taxon>Thermoproteales</taxon>
        <taxon>Thermoproteaceae</taxon>
        <taxon>Thermoproteus</taxon>
    </lineage>
</organism>
<dbReference type="STRING" id="768679.TTX_0990"/>
<dbReference type="eggNOG" id="arCOG05647">
    <property type="taxonomic scope" value="Archaea"/>
</dbReference>
<dbReference type="HOGENOM" id="CLU_1821084_0_0_2"/>
<dbReference type="RefSeq" id="WP_014126894.1">
    <property type="nucleotide sequence ID" value="NC_016070.1"/>
</dbReference>
<dbReference type="PaxDb" id="768679-TTX_0990"/>
<proteinExistence type="predicted"/>
<accession>G4RPZ3</accession>
<name>G4RPZ3_THETK</name>
<evidence type="ECO:0000313" key="2">
    <source>
        <dbReference type="Proteomes" id="UP000002654"/>
    </source>
</evidence>
<evidence type="ECO:0000313" key="1">
    <source>
        <dbReference type="EMBL" id="CCC81638.1"/>
    </source>
</evidence>
<dbReference type="AlphaFoldDB" id="G4RPZ3"/>
<gene>
    <name evidence="1" type="ordered locus">TTX_0990</name>
</gene>
<protein>
    <submittedName>
        <fullName evidence="1">Uncharacterized protein</fullName>
    </submittedName>
</protein>
<dbReference type="EMBL" id="FN869859">
    <property type="protein sequence ID" value="CCC81638.1"/>
    <property type="molecule type" value="Genomic_DNA"/>
</dbReference>